<dbReference type="Pfam" id="PF15915">
    <property type="entry name" value="BAT"/>
    <property type="match status" value="1"/>
</dbReference>
<name>A0A1G9DW89_9EURY</name>
<dbReference type="STRING" id="1095776.SAMN04515672_3651"/>
<evidence type="ECO:0000259" key="4">
    <source>
        <dbReference type="Pfam" id="PF04967"/>
    </source>
</evidence>
<evidence type="ECO:0000259" key="5">
    <source>
        <dbReference type="Pfam" id="PF15915"/>
    </source>
</evidence>
<evidence type="ECO:0000313" key="7">
    <source>
        <dbReference type="Proteomes" id="UP000198882"/>
    </source>
</evidence>
<dbReference type="InterPro" id="IPR007050">
    <property type="entry name" value="HTH_bacterioopsin"/>
</dbReference>
<dbReference type="Pfam" id="PF04967">
    <property type="entry name" value="HTH_10"/>
    <property type="match status" value="1"/>
</dbReference>
<dbReference type="EMBL" id="FNFE01000006">
    <property type="protein sequence ID" value="SDK68118.1"/>
    <property type="molecule type" value="Genomic_DNA"/>
</dbReference>
<dbReference type="AlphaFoldDB" id="A0A1G9DW89"/>
<feature type="domain" description="Bacterioopsin transcriptional activator GAF and HTH associated" evidence="5">
    <location>
        <begin position="13"/>
        <end position="153"/>
    </location>
</feature>
<evidence type="ECO:0000256" key="3">
    <source>
        <dbReference type="SAM" id="MobiDB-lite"/>
    </source>
</evidence>
<dbReference type="Proteomes" id="UP000198882">
    <property type="component" value="Unassembled WGS sequence"/>
</dbReference>
<evidence type="ECO:0000313" key="6">
    <source>
        <dbReference type="EMBL" id="SDK68118.1"/>
    </source>
</evidence>
<dbReference type="InterPro" id="IPR031803">
    <property type="entry name" value="BAT_GAF/HTH-assoc"/>
</dbReference>
<dbReference type="RefSeq" id="WP_090310292.1">
    <property type="nucleotide sequence ID" value="NZ_FNFE01000006.1"/>
</dbReference>
<dbReference type="PANTHER" id="PTHR34236">
    <property type="entry name" value="DIMETHYL SULFOXIDE REDUCTASE TRANSCRIPTIONAL ACTIVATOR"/>
    <property type="match status" value="1"/>
</dbReference>
<feature type="domain" description="HTH bat-type" evidence="4">
    <location>
        <begin position="156"/>
        <end position="207"/>
    </location>
</feature>
<organism evidence="6 7">
    <name type="scientific">Natronorubrum texcoconense</name>
    <dbReference type="NCBI Taxonomy" id="1095776"/>
    <lineage>
        <taxon>Archaea</taxon>
        <taxon>Methanobacteriati</taxon>
        <taxon>Methanobacteriota</taxon>
        <taxon>Stenosarchaea group</taxon>
        <taxon>Halobacteria</taxon>
        <taxon>Halobacteriales</taxon>
        <taxon>Natrialbaceae</taxon>
        <taxon>Natronorubrum</taxon>
    </lineage>
</organism>
<proteinExistence type="predicted"/>
<keyword evidence="7" id="KW-1185">Reference proteome</keyword>
<evidence type="ECO:0000256" key="1">
    <source>
        <dbReference type="ARBA" id="ARBA00023015"/>
    </source>
</evidence>
<dbReference type="OrthoDB" id="156233at2157"/>
<keyword evidence="2" id="KW-0804">Transcription</keyword>
<dbReference type="PANTHER" id="PTHR34236:SF1">
    <property type="entry name" value="DIMETHYL SULFOXIDE REDUCTASE TRANSCRIPTIONAL ACTIVATOR"/>
    <property type="match status" value="1"/>
</dbReference>
<protein>
    <submittedName>
        <fullName evidence="6">Predicted DNA binding protein, contains HTH domain</fullName>
    </submittedName>
</protein>
<sequence>MSIIATVAVPAAEFPLGALADIDEDVTLTVETTVPTSESVVPYFWAPASAGDAIVDSIEDEPAVATAGIVDETDDHVLVKVTWNGRVNGVLESIRERDAIVTSAVGTDTQWTFRLRFPSYEDLSAFYTNCVEQGISMELVQLHETVSPGSTRQFGLTTAQRELIAAAYRAGYFDVPRQTTLVELGEQLEVSDSAVSQRLRRGLATLIDSTVLAEQSEGGDGSSTGLEYGFDTEPEPDQ</sequence>
<gene>
    <name evidence="6" type="ORF">SAMN04515672_3651</name>
</gene>
<reference evidence="7" key="1">
    <citation type="submission" date="2016-10" db="EMBL/GenBank/DDBJ databases">
        <authorList>
            <person name="Varghese N."/>
            <person name="Submissions S."/>
        </authorList>
    </citation>
    <scope>NUCLEOTIDE SEQUENCE [LARGE SCALE GENOMIC DNA]</scope>
    <source>
        <strain evidence="7">B4,CECT 8067,JCM 17497</strain>
    </source>
</reference>
<evidence type="ECO:0000256" key="2">
    <source>
        <dbReference type="ARBA" id="ARBA00023163"/>
    </source>
</evidence>
<accession>A0A1G9DW89</accession>
<feature type="region of interest" description="Disordered" evidence="3">
    <location>
        <begin position="214"/>
        <end position="238"/>
    </location>
</feature>
<keyword evidence="1" id="KW-0805">Transcription regulation</keyword>